<protein>
    <submittedName>
        <fullName evidence="2">Uncharacterized protein</fullName>
    </submittedName>
</protein>
<dbReference type="AlphaFoldDB" id="A0A7L6ASW0"/>
<gene>
    <name evidence="2" type="ORF">HZT40_11970</name>
</gene>
<dbReference type="KEGG" id="this:HZT40_11970"/>
<dbReference type="EMBL" id="CP059265">
    <property type="protein sequence ID" value="QLQ32181.1"/>
    <property type="molecule type" value="Genomic_DNA"/>
</dbReference>
<accession>A0A7L6ASW0</accession>
<dbReference type="Proteomes" id="UP000510621">
    <property type="component" value="Chromosome"/>
</dbReference>
<feature type="region of interest" description="Disordered" evidence="1">
    <location>
        <begin position="51"/>
        <end position="72"/>
    </location>
</feature>
<organism evidence="2 3">
    <name type="scientific">Candidatus Thiothrix singaporensis</name>
    <dbReference type="NCBI Taxonomy" id="2799669"/>
    <lineage>
        <taxon>Bacteria</taxon>
        <taxon>Pseudomonadati</taxon>
        <taxon>Pseudomonadota</taxon>
        <taxon>Gammaproteobacteria</taxon>
        <taxon>Thiotrichales</taxon>
        <taxon>Thiotrichaceae</taxon>
        <taxon>Thiothrix</taxon>
    </lineage>
</organism>
<evidence type="ECO:0000256" key="1">
    <source>
        <dbReference type="SAM" id="MobiDB-lite"/>
    </source>
</evidence>
<evidence type="ECO:0000313" key="3">
    <source>
        <dbReference type="Proteomes" id="UP000510621"/>
    </source>
</evidence>
<sequence length="72" mass="8044">MHESTAQRIVTRTEQRLLAADALDRVRLAATESLAAGAVVVVDASESPIERPQKTRRLLQWENTRTRKSSNS</sequence>
<reference evidence="2" key="1">
    <citation type="submission" date="2020-06" db="EMBL/GenBank/DDBJ databases">
        <title>Analysis procedures for assessing recovery of high quality, complete, closed genomes from Nanopore long read metagenome sequencing.</title>
        <authorList>
            <person name="Bessarab I."/>
            <person name="Arumugam K."/>
            <person name="Haryono M."/>
            <person name="Liu X."/>
            <person name="Roy S."/>
            <person name="Zuniga-Montanez R.E."/>
            <person name="Qiu G."/>
            <person name="Drautz-Moses D.I."/>
            <person name="Law Y.Y."/>
            <person name="Wuertz S."/>
            <person name="Lauro F.M."/>
            <person name="Huson D.H."/>
            <person name="Williams R.B."/>
        </authorList>
    </citation>
    <scope>NUCLEOTIDE SEQUENCE [LARGE SCALE GENOMIC DNA]</scope>
    <source>
        <strain evidence="2">SSD2</strain>
    </source>
</reference>
<keyword evidence="3" id="KW-1185">Reference proteome</keyword>
<evidence type="ECO:0000313" key="2">
    <source>
        <dbReference type="EMBL" id="QLQ32181.1"/>
    </source>
</evidence>
<proteinExistence type="predicted"/>
<name>A0A7L6ASW0_9GAMM</name>